<dbReference type="AlphaFoldDB" id="A0AAV8R110"/>
<accession>A0AAV8R110</accession>
<sequence>MKVTLHLSTHTALRSSESLHRDSVPESAISFRFGVAALFTDGRILSGALAAGFARTWGVRYSSASVAPP</sequence>
<comment type="caution">
    <text evidence="1">The sequence shown here is derived from an EMBL/GenBank/DDBJ whole genome shotgun (WGS) entry which is preliminary data.</text>
</comment>
<keyword evidence="2" id="KW-1185">Reference proteome</keyword>
<proteinExistence type="predicted"/>
<name>A0AAV8R110_ENSVE</name>
<reference evidence="1 2" key="1">
    <citation type="submission" date="2022-12" db="EMBL/GenBank/DDBJ databases">
        <title>Chromosome-scale assembly of the Ensete ventricosum genome.</title>
        <authorList>
            <person name="Dussert Y."/>
            <person name="Stocks J."/>
            <person name="Wendawek A."/>
            <person name="Woldeyes F."/>
            <person name="Nichols R.A."/>
            <person name="Borrell J.S."/>
        </authorList>
    </citation>
    <scope>NUCLEOTIDE SEQUENCE [LARGE SCALE GENOMIC DNA]</scope>
    <source>
        <strain evidence="2">cv. Maze</strain>
        <tissue evidence="1">Seeds</tissue>
    </source>
</reference>
<organism evidence="1 2">
    <name type="scientific">Ensete ventricosum</name>
    <name type="common">Abyssinian banana</name>
    <name type="synonym">Musa ensete</name>
    <dbReference type="NCBI Taxonomy" id="4639"/>
    <lineage>
        <taxon>Eukaryota</taxon>
        <taxon>Viridiplantae</taxon>
        <taxon>Streptophyta</taxon>
        <taxon>Embryophyta</taxon>
        <taxon>Tracheophyta</taxon>
        <taxon>Spermatophyta</taxon>
        <taxon>Magnoliopsida</taxon>
        <taxon>Liliopsida</taxon>
        <taxon>Zingiberales</taxon>
        <taxon>Musaceae</taxon>
        <taxon>Ensete</taxon>
    </lineage>
</organism>
<protein>
    <submittedName>
        <fullName evidence="1">Uncharacterized protein</fullName>
    </submittedName>
</protein>
<dbReference type="Proteomes" id="UP001222027">
    <property type="component" value="Unassembled WGS sequence"/>
</dbReference>
<evidence type="ECO:0000313" key="2">
    <source>
        <dbReference type="Proteomes" id="UP001222027"/>
    </source>
</evidence>
<gene>
    <name evidence="1" type="ORF">OPV22_013439</name>
</gene>
<dbReference type="EMBL" id="JAQQAF010000004">
    <property type="protein sequence ID" value="KAJ8491718.1"/>
    <property type="molecule type" value="Genomic_DNA"/>
</dbReference>
<evidence type="ECO:0000313" key="1">
    <source>
        <dbReference type="EMBL" id="KAJ8491718.1"/>
    </source>
</evidence>